<gene>
    <name evidence="2" type="ORF">JCM21142_93487</name>
</gene>
<dbReference type="RefSeq" id="WP_027470264.1">
    <property type="nucleotide sequence ID" value="NZ_BAMD01000055.1"/>
</dbReference>
<evidence type="ECO:0000313" key="3">
    <source>
        <dbReference type="Proteomes" id="UP000019402"/>
    </source>
</evidence>
<keyword evidence="1" id="KW-0812">Transmembrane</keyword>
<comment type="caution">
    <text evidence="2">The sequence shown here is derived from an EMBL/GenBank/DDBJ whole genome shotgun (WGS) entry which is preliminary data.</text>
</comment>
<sequence length="200" mass="22995">MKTQVNQHGYHLGIVKVLIISSFILLAFGVYKVFKVNETTQEFVYENSMEGNMPPSFHSGVSDMLYTHSFSNEVKEEALAVESWMLSSKGWVVDHPAHVSFFEEDELSLEGWMMELADWNVPIISRDKLAALEWGEEEPLVLVSWMMSCCTWVPDKFGEINIEEFSNSFKENALALEDWMLDDNSWLIVDHSLVGDYPRT</sequence>
<dbReference type="OrthoDB" id="1121173at2"/>
<evidence type="ECO:0000256" key="1">
    <source>
        <dbReference type="SAM" id="Phobius"/>
    </source>
</evidence>
<dbReference type="AlphaFoldDB" id="W7Y1J6"/>
<evidence type="ECO:0000313" key="2">
    <source>
        <dbReference type="EMBL" id="GAF04770.1"/>
    </source>
</evidence>
<organism evidence="2 3">
    <name type="scientific">Saccharicrinis fermentans DSM 9555 = JCM 21142</name>
    <dbReference type="NCBI Taxonomy" id="869213"/>
    <lineage>
        <taxon>Bacteria</taxon>
        <taxon>Pseudomonadati</taxon>
        <taxon>Bacteroidota</taxon>
        <taxon>Bacteroidia</taxon>
        <taxon>Marinilabiliales</taxon>
        <taxon>Marinilabiliaceae</taxon>
        <taxon>Saccharicrinis</taxon>
    </lineage>
</organism>
<accession>W7Y1J6</accession>
<proteinExistence type="predicted"/>
<dbReference type="Proteomes" id="UP000019402">
    <property type="component" value="Unassembled WGS sequence"/>
</dbReference>
<protein>
    <submittedName>
        <fullName evidence="2">Uncharacterized protein</fullName>
    </submittedName>
</protein>
<keyword evidence="1" id="KW-0472">Membrane</keyword>
<keyword evidence="3" id="KW-1185">Reference proteome</keyword>
<feature type="transmembrane region" description="Helical" evidence="1">
    <location>
        <begin position="12"/>
        <end position="31"/>
    </location>
</feature>
<dbReference type="EMBL" id="BAMD01000055">
    <property type="protein sequence ID" value="GAF04770.1"/>
    <property type="molecule type" value="Genomic_DNA"/>
</dbReference>
<reference evidence="2 3" key="1">
    <citation type="journal article" date="2014" name="Genome Announc.">
        <title>Draft Genome Sequence of Cytophaga fermentans JCM 21142T, a Facultative Anaerobe Isolated from Marine Mud.</title>
        <authorList>
            <person name="Starns D."/>
            <person name="Oshima K."/>
            <person name="Suda W."/>
            <person name="Iino T."/>
            <person name="Yuki M."/>
            <person name="Inoue J."/>
            <person name="Kitamura K."/>
            <person name="Iida T."/>
            <person name="Darby A."/>
            <person name="Hattori M."/>
            <person name="Ohkuma M."/>
        </authorList>
    </citation>
    <scope>NUCLEOTIDE SEQUENCE [LARGE SCALE GENOMIC DNA]</scope>
    <source>
        <strain evidence="2 3">JCM 21142</strain>
    </source>
</reference>
<dbReference type="STRING" id="869213.GCA_000517085_00179"/>
<keyword evidence="1" id="KW-1133">Transmembrane helix</keyword>
<name>W7Y1J6_9BACT</name>